<dbReference type="SUPFAM" id="SSF53448">
    <property type="entry name" value="Nucleotide-diphospho-sugar transferases"/>
    <property type="match status" value="1"/>
</dbReference>
<dbReference type="RefSeq" id="XP_024738191.1">
    <property type="nucleotide sequence ID" value="XM_024874616.1"/>
</dbReference>
<protein>
    <submittedName>
        <fullName evidence="3">Glycosyltransferase family 32 protein</fullName>
    </submittedName>
</protein>
<keyword evidence="2" id="KW-0732">Signal</keyword>
<dbReference type="EMBL" id="KZ613786">
    <property type="protein sequence ID" value="PMD61287.1"/>
    <property type="molecule type" value="Genomic_DNA"/>
</dbReference>
<dbReference type="OrthoDB" id="1577640at2759"/>
<organism evidence="3 4">
    <name type="scientific">Hyaloscypha bicolor E</name>
    <dbReference type="NCBI Taxonomy" id="1095630"/>
    <lineage>
        <taxon>Eukaryota</taxon>
        <taxon>Fungi</taxon>
        <taxon>Dikarya</taxon>
        <taxon>Ascomycota</taxon>
        <taxon>Pezizomycotina</taxon>
        <taxon>Leotiomycetes</taxon>
        <taxon>Helotiales</taxon>
        <taxon>Hyaloscyphaceae</taxon>
        <taxon>Hyaloscypha</taxon>
        <taxon>Hyaloscypha bicolor</taxon>
    </lineage>
</organism>
<proteinExistence type="inferred from homology"/>
<dbReference type="InParanoid" id="A0A2J6TE38"/>
<dbReference type="Proteomes" id="UP000235371">
    <property type="component" value="Unassembled WGS sequence"/>
</dbReference>
<dbReference type="Gene3D" id="3.90.550.20">
    <property type="match status" value="1"/>
</dbReference>
<sequence length="423" mass="47524">MISYSLPASKRRRQPLILALLLLIALWSWHSTRSVKATRDEGFYPERYPLAWKHVSLASTRSGAWYIPPEWLDPSEPAPRNILEAAQLAQRLAVKGNHNIPYSKIPLIIHQTWKDTDLVTWKPDVLEGVEKWLTYATAAGNESMAYFLWLDEGCRQLVSGLQPDLAEYVDAMPLMVEKSDVFRILVVKLIGGVYGDVDTLPLRSPASWLDEKDVSAWTDPQTGTTYSTIARGSSVKQPIELILGIEGDNRPDTDDYWRMGYNYPVQLTQWALASAPNHPILKSFVSNFAAMVKEVTRPYEGDPKAIKNALYRVDPIELTGPAAVTLATKEWLEKETGLRWDALTGLVDHGRSKAVGDTLIFPITAFSPGRGKWHGMGSKPITDPDARVLHRAQGSWKRPNLKVEFGKFCRTVFGGCRDWSRVP</sequence>
<dbReference type="PANTHER" id="PTHR31834">
    <property type="entry name" value="INITIATION-SPECIFIC ALPHA-1,6-MANNOSYLTRANSFERASE"/>
    <property type="match status" value="1"/>
</dbReference>
<keyword evidence="4" id="KW-1185">Reference proteome</keyword>
<dbReference type="GO" id="GO:0000009">
    <property type="term" value="F:alpha-1,6-mannosyltransferase activity"/>
    <property type="evidence" value="ECO:0007669"/>
    <property type="project" value="InterPro"/>
</dbReference>
<dbReference type="AlphaFoldDB" id="A0A2J6TE38"/>
<dbReference type="InterPro" id="IPR029044">
    <property type="entry name" value="Nucleotide-diphossugar_trans"/>
</dbReference>
<dbReference type="GO" id="GO:0006487">
    <property type="term" value="P:protein N-linked glycosylation"/>
    <property type="evidence" value="ECO:0007669"/>
    <property type="project" value="TreeGrafter"/>
</dbReference>
<accession>A0A2J6TE38</accession>
<dbReference type="STRING" id="1095630.A0A2J6TE38"/>
<gene>
    <name evidence="3" type="ORF">K444DRAFT_527213</name>
</gene>
<feature type="chain" id="PRO_5014410375" evidence="2">
    <location>
        <begin position="35"/>
        <end position="423"/>
    </location>
</feature>
<dbReference type="InterPro" id="IPR039367">
    <property type="entry name" value="Och1-like"/>
</dbReference>
<feature type="signal peptide" evidence="2">
    <location>
        <begin position="1"/>
        <end position="34"/>
    </location>
</feature>
<evidence type="ECO:0000313" key="4">
    <source>
        <dbReference type="Proteomes" id="UP000235371"/>
    </source>
</evidence>
<evidence type="ECO:0000256" key="2">
    <source>
        <dbReference type="SAM" id="SignalP"/>
    </source>
</evidence>
<name>A0A2J6TE38_9HELO</name>
<dbReference type="InterPro" id="IPR007577">
    <property type="entry name" value="GlycoTrfase_DXD_sugar-bd_CS"/>
</dbReference>
<dbReference type="GeneID" id="36582696"/>
<evidence type="ECO:0000256" key="1">
    <source>
        <dbReference type="ARBA" id="ARBA00009003"/>
    </source>
</evidence>
<dbReference type="Pfam" id="PF04488">
    <property type="entry name" value="Gly_transf_sug"/>
    <property type="match status" value="1"/>
</dbReference>
<dbReference type="PANTHER" id="PTHR31834:SF10">
    <property type="entry name" value="TRANSFERASE, PUTATIVE (AFU_ORTHOLOGUE AFUA_8G02040)-RELATED"/>
    <property type="match status" value="1"/>
</dbReference>
<evidence type="ECO:0000313" key="3">
    <source>
        <dbReference type="EMBL" id="PMD61287.1"/>
    </source>
</evidence>
<keyword evidence="3" id="KW-0808">Transferase</keyword>
<reference evidence="3 4" key="1">
    <citation type="submission" date="2016-04" db="EMBL/GenBank/DDBJ databases">
        <title>A degradative enzymes factory behind the ericoid mycorrhizal symbiosis.</title>
        <authorList>
            <consortium name="DOE Joint Genome Institute"/>
            <person name="Martino E."/>
            <person name="Morin E."/>
            <person name="Grelet G."/>
            <person name="Kuo A."/>
            <person name="Kohler A."/>
            <person name="Daghino S."/>
            <person name="Barry K."/>
            <person name="Choi C."/>
            <person name="Cichocki N."/>
            <person name="Clum A."/>
            <person name="Copeland A."/>
            <person name="Hainaut M."/>
            <person name="Haridas S."/>
            <person name="Labutti K."/>
            <person name="Lindquist E."/>
            <person name="Lipzen A."/>
            <person name="Khouja H.-R."/>
            <person name="Murat C."/>
            <person name="Ohm R."/>
            <person name="Olson A."/>
            <person name="Spatafora J."/>
            <person name="Veneault-Fourrey C."/>
            <person name="Henrissat B."/>
            <person name="Grigoriev I."/>
            <person name="Martin F."/>
            <person name="Perotto S."/>
        </authorList>
    </citation>
    <scope>NUCLEOTIDE SEQUENCE [LARGE SCALE GENOMIC DNA]</scope>
    <source>
        <strain evidence="3 4">E</strain>
    </source>
</reference>
<dbReference type="GO" id="GO:0000136">
    <property type="term" value="C:mannan polymerase complex"/>
    <property type="evidence" value="ECO:0007669"/>
    <property type="project" value="TreeGrafter"/>
</dbReference>
<comment type="similarity">
    <text evidence="1">Belongs to the glycosyltransferase 32 family.</text>
</comment>